<feature type="transmembrane region" description="Helical" evidence="10">
    <location>
        <begin position="247"/>
        <end position="267"/>
    </location>
</feature>
<name>A0A0G9K1U6_9BACT</name>
<reference evidence="13 14" key="1">
    <citation type="submission" date="2014-01" db="EMBL/GenBank/DDBJ databases">
        <title>Development of a Comparative Genomic Fingerprinting Assay for High Resolution Genotyping of Arcobacter butzleri.</title>
        <authorList>
            <person name="Webb A.L."/>
            <person name="Inglis G.D."/>
            <person name="Kruczkiewicz P."/>
            <person name="Selinger L.B."/>
            <person name="Taboada E.N."/>
        </authorList>
    </citation>
    <scope>NUCLEOTIDE SEQUENCE [LARGE SCALE GENOMIC DNA]</scope>
    <source>
        <strain evidence="13 14">L348</strain>
    </source>
</reference>
<dbReference type="PROSITE" id="PS50109">
    <property type="entry name" value="HIS_KIN"/>
    <property type="match status" value="1"/>
</dbReference>
<evidence type="ECO:0000256" key="2">
    <source>
        <dbReference type="ARBA" id="ARBA00012438"/>
    </source>
</evidence>
<feature type="domain" description="PAS" evidence="12">
    <location>
        <begin position="417"/>
        <end position="487"/>
    </location>
</feature>
<protein>
    <recommendedName>
        <fullName evidence="2">histidine kinase</fullName>
        <ecNumber evidence="2">2.7.13.3</ecNumber>
    </recommendedName>
</protein>
<dbReference type="InterPro" id="IPR036890">
    <property type="entry name" value="HATPase_C_sf"/>
</dbReference>
<keyword evidence="8" id="KW-0902">Two-component regulatory system</keyword>
<evidence type="ECO:0000256" key="8">
    <source>
        <dbReference type="ARBA" id="ARBA00023012"/>
    </source>
</evidence>
<dbReference type="PATRIC" id="fig|1447256.3.peg.1114"/>
<proteinExistence type="predicted"/>
<dbReference type="SMART" id="SM00091">
    <property type="entry name" value="PAS"/>
    <property type="match status" value="2"/>
</dbReference>
<evidence type="ECO:0000313" key="13">
    <source>
        <dbReference type="EMBL" id="KLE00456.1"/>
    </source>
</evidence>
<dbReference type="Pfam" id="PF02518">
    <property type="entry name" value="HATPase_c"/>
    <property type="match status" value="1"/>
</dbReference>
<evidence type="ECO:0000259" key="12">
    <source>
        <dbReference type="PROSITE" id="PS50112"/>
    </source>
</evidence>
<feature type="coiled-coil region" evidence="9">
    <location>
        <begin position="523"/>
        <end position="550"/>
    </location>
</feature>
<dbReference type="SMART" id="SM00086">
    <property type="entry name" value="PAC"/>
    <property type="match status" value="2"/>
</dbReference>
<evidence type="ECO:0000259" key="11">
    <source>
        <dbReference type="PROSITE" id="PS50109"/>
    </source>
</evidence>
<dbReference type="GO" id="GO:0006355">
    <property type="term" value="P:regulation of DNA-templated transcription"/>
    <property type="evidence" value="ECO:0007669"/>
    <property type="project" value="InterPro"/>
</dbReference>
<dbReference type="InterPro" id="IPR000014">
    <property type="entry name" value="PAS"/>
</dbReference>
<dbReference type="SMART" id="SM00387">
    <property type="entry name" value="HATPase_c"/>
    <property type="match status" value="1"/>
</dbReference>
<evidence type="ECO:0000256" key="6">
    <source>
        <dbReference type="ARBA" id="ARBA00022777"/>
    </source>
</evidence>
<evidence type="ECO:0000256" key="7">
    <source>
        <dbReference type="ARBA" id="ARBA00022840"/>
    </source>
</evidence>
<dbReference type="Gene3D" id="1.10.287.130">
    <property type="match status" value="1"/>
</dbReference>
<evidence type="ECO:0000256" key="1">
    <source>
        <dbReference type="ARBA" id="ARBA00000085"/>
    </source>
</evidence>
<keyword evidence="4" id="KW-0808">Transferase</keyword>
<keyword evidence="10" id="KW-0472">Membrane</keyword>
<dbReference type="SUPFAM" id="SSF55874">
    <property type="entry name" value="ATPase domain of HSP90 chaperone/DNA topoisomerase II/histidine kinase"/>
    <property type="match status" value="1"/>
</dbReference>
<keyword evidence="5" id="KW-0547">Nucleotide-binding</keyword>
<dbReference type="CDD" id="cd00130">
    <property type="entry name" value="PAS"/>
    <property type="match status" value="2"/>
</dbReference>
<evidence type="ECO:0000313" key="14">
    <source>
        <dbReference type="Proteomes" id="UP000035514"/>
    </source>
</evidence>
<dbReference type="SUPFAM" id="SSF47384">
    <property type="entry name" value="Homodimeric domain of signal transducing histidine kinase"/>
    <property type="match status" value="1"/>
</dbReference>
<dbReference type="InterPro" id="IPR013767">
    <property type="entry name" value="PAS_fold"/>
</dbReference>
<comment type="catalytic activity">
    <reaction evidence="1">
        <text>ATP + protein L-histidine = ADP + protein N-phospho-L-histidine.</text>
        <dbReference type="EC" id="2.7.13.3"/>
    </reaction>
</comment>
<dbReference type="InterPro" id="IPR003661">
    <property type="entry name" value="HisK_dim/P_dom"/>
</dbReference>
<dbReference type="PRINTS" id="PR00344">
    <property type="entry name" value="BCTRLSENSOR"/>
</dbReference>
<sequence length="807" mass="94664">MKVSFYIKLFLAFIIFSILILGFVSYLFDNFYSFYDDKQDKQISQNVLKQQEDKFLSYLKKYDEKLLLIQSIIPEFKNQNEIINFIENTLFEDKNILTFKIVSLDSKETLKLYNEKNTKLPRDYKLKNLFSKVYFKEMRTLKYKEVLYHCDEDNSKTINFIIRNKDDFYILKIDLENLIQDLSSDFSKKVLILDPKGIFLNDSNITSFDEEEFLSKKVYINENKYFTFFIKKKDKLKKDFIEEYHKSIIISGFLIAFFIAIIFSVIISRLNRSIEEDNKKLDLNIKEKYLKLSENQEIMDNHIMFIRIDKNGFITKVSRAFCYFLGFSEAELIGHDYKILIHKDIKNLGRMVKNRLNEKIFNLNEIKGAKKDGEVFWLDLLIEVIIENEQIDCYNIICTDRTNKKKIENLYNNLNNQIDEYDAIFENVHSGIALIDLDGNFVKLNSKMSELLGFTSDELLTMTCLDVIADDSKTILNKILKEIDEIGNISKLEKIFIKKDKTPIHLELSLSLLGDKQRVVFVINSLEDKRKLQELNLDLAEKIKQEVEKNIQKDKFHQQEQLKNAKLTYIGSLAAGITHEINTPLTYIKGNLEMMSYDISDLPDGDIKDRMLLDSEKMKEGINRIANIVESMREMAQSSKEVKEKTNIYSTLITSLTMVHNRSKQISRIYLNNEQFDINNIDKNQFSFFSKVQKQRIEQVWVIVINNALDELIKIENYENRILNILLYEEENEIIVKFKDNAGGIKEDIINDIFEPFVSSKDHSGMGVGLNIAKKIIEEQNGDILAYNQDAGAVFEIKLKKYIDESR</sequence>
<feature type="transmembrane region" description="Helical" evidence="10">
    <location>
        <begin position="6"/>
        <end position="28"/>
    </location>
</feature>
<dbReference type="SUPFAM" id="SSF55785">
    <property type="entry name" value="PYP-like sensor domain (PAS domain)"/>
    <property type="match status" value="2"/>
</dbReference>
<accession>A0A0G9K1U6</accession>
<dbReference type="RefSeq" id="WP_046996636.1">
    <property type="nucleotide sequence ID" value="NZ_JAIQ01000084.1"/>
</dbReference>
<dbReference type="Gene3D" id="3.30.565.10">
    <property type="entry name" value="Histidine kinase-like ATPase, C-terminal domain"/>
    <property type="match status" value="1"/>
</dbReference>
<dbReference type="InterPro" id="IPR036097">
    <property type="entry name" value="HisK_dim/P_sf"/>
</dbReference>
<feature type="domain" description="PAS" evidence="12">
    <location>
        <begin position="305"/>
        <end position="359"/>
    </location>
</feature>
<dbReference type="GO" id="GO:0005524">
    <property type="term" value="F:ATP binding"/>
    <property type="evidence" value="ECO:0007669"/>
    <property type="project" value="UniProtKB-KW"/>
</dbReference>
<keyword evidence="10" id="KW-0812">Transmembrane</keyword>
<feature type="domain" description="Histidine kinase" evidence="11">
    <location>
        <begin position="576"/>
        <end position="803"/>
    </location>
</feature>
<evidence type="ECO:0000256" key="4">
    <source>
        <dbReference type="ARBA" id="ARBA00022679"/>
    </source>
</evidence>
<keyword evidence="10" id="KW-1133">Transmembrane helix</keyword>
<dbReference type="GO" id="GO:0000155">
    <property type="term" value="F:phosphorelay sensor kinase activity"/>
    <property type="evidence" value="ECO:0007669"/>
    <property type="project" value="InterPro"/>
</dbReference>
<dbReference type="PANTHER" id="PTHR43065">
    <property type="entry name" value="SENSOR HISTIDINE KINASE"/>
    <property type="match status" value="1"/>
</dbReference>
<dbReference type="InterPro" id="IPR005467">
    <property type="entry name" value="His_kinase_dom"/>
</dbReference>
<dbReference type="InterPro" id="IPR035965">
    <property type="entry name" value="PAS-like_dom_sf"/>
</dbReference>
<evidence type="ECO:0000256" key="3">
    <source>
        <dbReference type="ARBA" id="ARBA00022553"/>
    </source>
</evidence>
<dbReference type="InterPro" id="IPR001610">
    <property type="entry name" value="PAC"/>
</dbReference>
<keyword evidence="6 13" id="KW-0418">Kinase</keyword>
<dbReference type="SMART" id="SM00388">
    <property type="entry name" value="HisKA"/>
    <property type="match status" value="1"/>
</dbReference>
<keyword evidence="9" id="KW-0175">Coiled coil</keyword>
<organism evidence="13 14">
    <name type="scientific">Aliarcobacter butzleri L348</name>
    <dbReference type="NCBI Taxonomy" id="1447256"/>
    <lineage>
        <taxon>Bacteria</taxon>
        <taxon>Pseudomonadati</taxon>
        <taxon>Campylobacterota</taxon>
        <taxon>Epsilonproteobacteria</taxon>
        <taxon>Campylobacterales</taxon>
        <taxon>Arcobacteraceae</taxon>
        <taxon>Aliarcobacter</taxon>
    </lineage>
</organism>
<dbReference type="Pfam" id="PF00989">
    <property type="entry name" value="PAS"/>
    <property type="match status" value="1"/>
</dbReference>
<dbReference type="CDD" id="cd00082">
    <property type="entry name" value="HisKA"/>
    <property type="match status" value="1"/>
</dbReference>
<dbReference type="EMBL" id="JAIQ01000084">
    <property type="protein sequence ID" value="KLE00456.1"/>
    <property type="molecule type" value="Genomic_DNA"/>
</dbReference>
<dbReference type="PROSITE" id="PS50112">
    <property type="entry name" value="PAS"/>
    <property type="match status" value="2"/>
</dbReference>
<evidence type="ECO:0000256" key="10">
    <source>
        <dbReference type="SAM" id="Phobius"/>
    </source>
</evidence>
<dbReference type="Pfam" id="PF00512">
    <property type="entry name" value="HisKA"/>
    <property type="match status" value="1"/>
</dbReference>
<dbReference type="Proteomes" id="UP000035514">
    <property type="component" value="Unassembled WGS sequence"/>
</dbReference>
<dbReference type="PANTHER" id="PTHR43065:SF10">
    <property type="entry name" value="PEROXIDE STRESS-ACTIVATED HISTIDINE KINASE MAK3"/>
    <property type="match status" value="1"/>
</dbReference>
<dbReference type="Gene3D" id="3.30.450.20">
    <property type="entry name" value="PAS domain"/>
    <property type="match status" value="2"/>
</dbReference>
<dbReference type="Pfam" id="PF13426">
    <property type="entry name" value="PAS_9"/>
    <property type="match status" value="1"/>
</dbReference>
<comment type="caution">
    <text evidence="13">The sequence shown here is derived from an EMBL/GenBank/DDBJ whole genome shotgun (WGS) entry which is preliminary data.</text>
</comment>
<dbReference type="InterPro" id="IPR004358">
    <property type="entry name" value="Sig_transdc_His_kin-like_C"/>
</dbReference>
<keyword evidence="7" id="KW-0067">ATP-binding</keyword>
<evidence type="ECO:0000256" key="5">
    <source>
        <dbReference type="ARBA" id="ARBA00022741"/>
    </source>
</evidence>
<dbReference type="NCBIfam" id="TIGR00229">
    <property type="entry name" value="sensory_box"/>
    <property type="match status" value="2"/>
</dbReference>
<dbReference type="InterPro" id="IPR003594">
    <property type="entry name" value="HATPase_dom"/>
</dbReference>
<dbReference type="EC" id="2.7.13.3" evidence="2"/>
<evidence type="ECO:0000256" key="9">
    <source>
        <dbReference type="SAM" id="Coils"/>
    </source>
</evidence>
<gene>
    <name evidence="13" type="ORF">AA20_05725</name>
</gene>
<keyword evidence="3" id="KW-0597">Phosphoprotein</keyword>
<dbReference type="AlphaFoldDB" id="A0A0G9K1U6"/>